<dbReference type="AlphaFoldDB" id="A0A6P8I4A4"/>
<feature type="region of interest" description="Disordered" evidence="1">
    <location>
        <begin position="201"/>
        <end position="305"/>
    </location>
</feature>
<feature type="compositionally biased region" description="Low complexity" evidence="1">
    <location>
        <begin position="249"/>
        <end position="260"/>
    </location>
</feature>
<dbReference type="GeneID" id="116298076"/>
<feature type="compositionally biased region" description="Polar residues" evidence="1">
    <location>
        <begin position="267"/>
        <end position="280"/>
    </location>
</feature>
<name>A0A6P8I4A4_ACTTE</name>
<protein>
    <submittedName>
        <fullName evidence="3">Uncharacterized protein LOC116298076</fullName>
    </submittedName>
</protein>
<keyword evidence="2" id="KW-1185">Reference proteome</keyword>
<dbReference type="OrthoDB" id="5980814at2759"/>
<reference evidence="3" key="1">
    <citation type="submission" date="2025-08" db="UniProtKB">
        <authorList>
            <consortium name="RefSeq"/>
        </authorList>
    </citation>
    <scope>IDENTIFICATION</scope>
    <source>
        <tissue evidence="3">Tentacle</tissue>
    </source>
</reference>
<dbReference type="InParanoid" id="A0A6P8I4A4"/>
<feature type="region of interest" description="Disordered" evidence="1">
    <location>
        <begin position="144"/>
        <end position="188"/>
    </location>
</feature>
<dbReference type="RefSeq" id="XP_031562286.1">
    <property type="nucleotide sequence ID" value="XM_031706426.1"/>
</dbReference>
<feature type="compositionally biased region" description="Basic and acidic residues" evidence="1">
    <location>
        <begin position="281"/>
        <end position="291"/>
    </location>
</feature>
<sequence length="343" mass="39238">MSVRRMHRRDHNTRVGDHIEASLGIDRSFLGPTNKNRLAVSTAAKDARLAEPIDQGSNLHMAIKLLKAENSNLEKIIILLKAENQKVHKKMRELEYQNDRYKITQNQLKNELKRERDMVKYLHGISKKHERTIQKKDAEYRQLKREAREHDRPREKTPDLPEKLDRNNTTTPPDLPPKQENASEKPNEVQNRLNDDYIQTLINDPPHSALDNSFKEKARPQPPKRSDSFNVKRNGSRPFVIQRGEKSKANASNAYNSDSALTEAYSDISSLPRSKSTDSMAKNKEAKDRTLNKTSAEEDTSEWDDVSDVLGFLNEKVNQFERLLVESGGSTSNSSCETIEPGK</sequence>
<evidence type="ECO:0000313" key="2">
    <source>
        <dbReference type="Proteomes" id="UP000515163"/>
    </source>
</evidence>
<evidence type="ECO:0000313" key="3">
    <source>
        <dbReference type="RefSeq" id="XP_031562286.1"/>
    </source>
</evidence>
<feature type="compositionally biased region" description="Basic and acidic residues" evidence="1">
    <location>
        <begin position="144"/>
        <end position="166"/>
    </location>
</feature>
<proteinExistence type="predicted"/>
<gene>
    <name evidence="3" type="primary">LOC116298076</name>
</gene>
<accession>A0A6P8I4A4</accession>
<feature type="compositionally biased region" description="Basic and acidic residues" evidence="1">
    <location>
        <begin position="213"/>
        <end position="227"/>
    </location>
</feature>
<dbReference type="Proteomes" id="UP000515163">
    <property type="component" value="Unplaced"/>
</dbReference>
<organism evidence="2 3">
    <name type="scientific">Actinia tenebrosa</name>
    <name type="common">Australian red waratah sea anemone</name>
    <dbReference type="NCBI Taxonomy" id="6105"/>
    <lineage>
        <taxon>Eukaryota</taxon>
        <taxon>Metazoa</taxon>
        <taxon>Cnidaria</taxon>
        <taxon>Anthozoa</taxon>
        <taxon>Hexacorallia</taxon>
        <taxon>Actiniaria</taxon>
        <taxon>Actiniidae</taxon>
        <taxon>Actinia</taxon>
    </lineage>
</organism>
<dbReference type="KEGG" id="aten:116298076"/>
<evidence type="ECO:0000256" key="1">
    <source>
        <dbReference type="SAM" id="MobiDB-lite"/>
    </source>
</evidence>